<keyword evidence="1" id="KW-1133">Transmembrane helix</keyword>
<keyword evidence="1" id="KW-0472">Membrane</keyword>
<dbReference type="Proteomes" id="UP001165160">
    <property type="component" value="Unassembled WGS sequence"/>
</dbReference>
<sequence>MQHQVVPQPDDVTGELEFLPAPNQKFSTHSERIVKLLDFDRKGLESKDNIFTGCFAIGLELSISDMDTVVNVDPKLRAETFAGLLAEHKFIIDEVEELIRFFKRTRYQKRPDGYVHLPRNEFFWKRFRGFFTPGSALFIDHLIPKFAAYGKTVFKLTRNTLGGISQFMILWILVCLFLTVSGMSSISTWEVLALFIANAPITLGSQAARESWSWSREATVTKHLWQRRLLILRYTPIVLKDGSTVTGLNHLMKMCRLSSDANIDYFPYITQMSPRAFADGQKQKSKVRRLSVSIADEVFDENIKNKKSQVEFDRRYNVLSADYHKLLPFVSAIPLAAIPTVVRKLNGKSTILDDSHSGADTAVDVMFIIINTFAIFLVSLAMLKDSRDELTFGRRMIELLLASIQPEDEPRKRDQSIYEDEFMFKLDSLQAIESFTALYKFTSSYVLFRSRFHLASFEVLGIVCVVASVILIFIASTFDMEIAVWNSYLCAISMLIWPFVLIGLFNIVKIDDLLTVTLKKHLRHQRRMNDNVGRMDVENTLSLEEREELKKCSAAIDSLAEEIQDRHTPIKLLGKLRLSKSNMIKLAGAMAAGIFTTILRSSVDY</sequence>
<accession>A0A9W7FF45</accession>
<name>A0A9W7FF45_9STRA</name>
<dbReference type="AlphaFoldDB" id="A0A9W7FF45"/>
<feature type="transmembrane region" description="Helical" evidence="1">
    <location>
        <begin position="459"/>
        <end position="478"/>
    </location>
</feature>
<evidence type="ECO:0000313" key="2">
    <source>
        <dbReference type="EMBL" id="GMI11005.1"/>
    </source>
</evidence>
<feature type="transmembrane region" description="Helical" evidence="1">
    <location>
        <begin position="362"/>
        <end position="383"/>
    </location>
</feature>
<reference evidence="3" key="1">
    <citation type="journal article" date="2023" name="Commun. Biol.">
        <title>Genome analysis of Parmales, the sister group of diatoms, reveals the evolutionary specialization of diatoms from phago-mixotrophs to photoautotrophs.</title>
        <authorList>
            <person name="Ban H."/>
            <person name="Sato S."/>
            <person name="Yoshikawa S."/>
            <person name="Yamada K."/>
            <person name="Nakamura Y."/>
            <person name="Ichinomiya M."/>
            <person name="Sato N."/>
            <person name="Blanc-Mathieu R."/>
            <person name="Endo H."/>
            <person name="Kuwata A."/>
            <person name="Ogata H."/>
        </authorList>
    </citation>
    <scope>NUCLEOTIDE SEQUENCE [LARGE SCALE GENOMIC DNA]</scope>
    <source>
        <strain evidence="3">NIES 3699</strain>
    </source>
</reference>
<feature type="transmembrane region" description="Helical" evidence="1">
    <location>
        <begin position="161"/>
        <end position="180"/>
    </location>
</feature>
<protein>
    <submittedName>
        <fullName evidence="2">Uncharacterized protein</fullName>
    </submittedName>
</protein>
<keyword evidence="1" id="KW-0812">Transmembrane</keyword>
<gene>
    <name evidence="2" type="ORF">TrVE_jg3296</name>
</gene>
<organism evidence="2 3">
    <name type="scientific">Triparma verrucosa</name>
    <dbReference type="NCBI Taxonomy" id="1606542"/>
    <lineage>
        <taxon>Eukaryota</taxon>
        <taxon>Sar</taxon>
        <taxon>Stramenopiles</taxon>
        <taxon>Ochrophyta</taxon>
        <taxon>Bolidophyceae</taxon>
        <taxon>Parmales</taxon>
        <taxon>Triparmaceae</taxon>
        <taxon>Triparma</taxon>
    </lineage>
</organism>
<evidence type="ECO:0000256" key="1">
    <source>
        <dbReference type="SAM" id="Phobius"/>
    </source>
</evidence>
<dbReference type="EMBL" id="BRXX01000424">
    <property type="protein sequence ID" value="GMI11005.1"/>
    <property type="molecule type" value="Genomic_DNA"/>
</dbReference>
<proteinExistence type="predicted"/>
<comment type="caution">
    <text evidence="2">The sequence shown here is derived from an EMBL/GenBank/DDBJ whole genome shotgun (WGS) entry which is preliminary data.</text>
</comment>
<evidence type="ECO:0000313" key="3">
    <source>
        <dbReference type="Proteomes" id="UP001165160"/>
    </source>
</evidence>
<keyword evidence="3" id="KW-1185">Reference proteome</keyword>
<feature type="transmembrane region" description="Helical" evidence="1">
    <location>
        <begin position="484"/>
        <end position="508"/>
    </location>
</feature>